<dbReference type="GO" id="GO:0004673">
    <property type="term" value="F:protein histidine kinase activity"/>
    <property type="evidence" value="ECO:0007669"/>
    <property type="project" value="UniProtKB-EC"/>
</dbReference>
<comment type="caution">
    <text evidence="7">The sequence shown here is derived from an EMBL/GenBank/DDBJ whole genome shotgun (WGS) entry which is preliminary data.</text>
</comment>
<proteinExistence type="predicted"/>
<comment type="catalytic activity">
    <reaction evidence="1">
        <text>ATP + protein L-histidine = ADP + protein N-phospho-L-histidine.</text>
        <dbReference type="EC" id="2.7.13.3"/>
    </reaction>
</comment>
<dbReference type="Gene3D" id="3.30.565.10">
    <property type="entry name" value="Histidine kinase-like ATPase, C-terminal domain"/>
    <property type="match status" value="1"/>
</dbReference>
<feature type="transmembrane region" description="Helical" evidence="6">
    <location>
        <begin position="177"/>
        <end position="197"/>
    </location>
</feature>
<accession>D6TKA6</accession>
<dbReference type="GO" id="GO:0000160">
    <property type="term" value="P:phosphorelay signal transduction system"/>
    <property type="evidence" value="ECO:0007669"/>
    <property type="project" value="UniProtKB-KW"/>
</dbReference>
<dbReference type="PANTHER" id="PTHR24421">
    <property type="entry name" value="NITRATE/NITRITE SENSOR PROTEIN NARX-RELATED"/>
    <property type="match status" value="1"/>
</dbReference>
<evidence type="ECO:0000256" key="2">
    <source>
        <dbReference type="ARBA" id="ARBA00012438"/>
    </source>
</evidence>
<evidence type="ECO:0000256" key="5">
    <source>
        <dbReference type="ARBA" id="ARBA00023012"/>
    </source>
</evidence>
<feature type="transmembrane region" description="Helical" evidence="6">
    <location>
        <begin position="151"/>
        <end position="170"/>
    </location>
</feature>
<dbReference type="EMBL" id="ADVG01000002">
    <property type="protein sequence ID" value="EFH86206.1"/>
    <property type="molecule type" value="Genomic_DNA"/>
</dbReference>
<name>D6TKA6_KTERA</name>
<keyword evidence="8" id="KW-1185">Reference proteome</keyword>
<keyword evidence="5" id="KW-0902">Two-component regulatory system</keyword>
<dbReference type="InterPro" id="IPR050482">
    <property type="entry name" value="Sensor_HK_TwoCompSys"/>
</dbReference>
<evidence type="ECO:0000256" key="1">
    <source>
        <dbReference type="ARBA" id="ARBA00000085"/>
    </source>
</evidence>
<sequence>MLDYVVSISSRQTKENWWHQQRIKFRVGYLLIGLILLAIGSLGHLRLLNEVGKSFGGFYWAVDTDGRVVIVSTTPELTNFNVKPDTLTSSTRLVSVNGVPAPQGLTQAYAHARPGTLITYTFTTTSNSQTQTSTISSPAMTFTLMMWWQNYGLSLVTGFIWLLIGGILLFTASDWNGAVEGITMIPPAMLLLLYSHWGNIQVAYAPSLVFQLLWVPAFALMGASFIHLSLTYRPTSLHHSRMPSLSIDLPPYLPLIALLAYEWSSLLLTGRVPTRVNLTASLGYAVFGGLVSLLIGLSTLIYVLPGRDSRRQNGTIPTRVRHRIFDLFMLWLGAVGLGACLGVVPILFTGHTLIPLTTFYMLAAIYPLVLFYAIRSLRLLDRLHLTLEQREVALQELQKTSTEREQALYEQQKTARELHQSNRELEQATSLLLHADAHLRSLLSQRIHDQPKQHALRIRSLLGHWQHKLSVEADRSPDGRVDVRPVVEALTRVRKISEELESDLRGLQLLVEDAYQRRSLGLRLHLEKLVREDLPALHPESHVRVQADLWALDVLILDLEKTPEGESIAEAISYTITQALLNVYNHAGAKYARVFTEYNSKNANAKIEVTIQDNGRGFDPAAVPLTRTSLFKARLKAREAGGFLTVDSVPRTQDDASEHGTVVRLTLPLPASLLHQEAALNATRVREERE</sequence>
<evidence type="ECO:0000256" key="3">
    <source>
        <dbReference type="ARBA" id="ARBA00022679"/>
    </source>
</evidence>
<dbReference type="PANTHER" id="PTHR24421:SF10">
    <property type="entry name" value="NITRATE_NITRITE SENSOR PROTEIN NARQ"/>
    <property type="match status" value="1"/>
</dbReference>
<evidence type="ECO:0000256" key="6">
    <source>
        <dbReference type="SAM" id="Phobius"/>
    </source>
</evidence>
<evidence type="ECO:0000256" key="4">
    <source>
        <dbReference type="ARBA" id="ARBA00022777"/>
    </source>
</evidence>
<feature type="transmembrane region" description="Helical" evidence="6">
    <location>
        <begin position="282"/>
        <end position="304"/>
    </location>
</feature>
<dbReference type="SUPFAM" id="SSF55874">
    <property type="entry name" value="ATPase domain of HSP90 chaperone/DNA topoisomerase II/histidine kinase"/>
    <property type="match status" value="1"/>
</dbReference>
<dbReference type="AlphaFoldDB" id="D6TKA6"/>
<feature type="transmembrane region" description="Helical" evidence="6">
    <location>
        <begin position="27"/>
        <end position="45"/>
    </location>
</feature>
<evidence type="ECO:0000313" key="8">
    <source>
        <dbReference type="Proteomes" id="UP000004508"/>
    </source>
</evidence>
<feature type="transmembrane region" description="Helical" evidence="6">
    <location>
        <begin position="209"/>
        <end position="230"/>
    </location>
</feature>
<dbReference type="EC" id="2.7.13.3" evidence="2"/>
<feature type="transmembrane region" description="Helical" evidence="6">
    <location>
        <begin position="251"/>
        <end position="270"/>
    </location>
</feature>
<feature type="transmembrane region" description="Helical" evidence="6">
    <location>
        <begin position="324"/>
        <end position="348"/>
    </location>
</feature>
<organism evidence="7 8">
    <name type="scientific">Ktedonobacter racemifer DSM 44963</name>
    <dbReference type="NCBI Taxonomy" id="485913"/>
    <lineage>
        <taxon>Bacteria</taxon>
        <taxon>Bacillati</taxon>
        <taxon>Chloroflexota</taxon>
        <taxon>Ktedonobacteria</taxon>
        <taxon>Ktedonobacterales</taxon>
        <taxon>Ktedonobacteraceae</taxon>
        <taxon>Ktedonobacter</taxon>
    </lineage>
</organism>
<keyword evidence="6" id="KW-0472">Membrane</keyword>
<keyword evidence="3" id="KW-0808">Transferase</keyword>
<protein>
    <recommendedName>
        <fullName evidence="2">histidine kinase</fullName>
        <ecNumber evidence="2">2.7.13.3</ecNumber>
    </recommendedName>
</protein>
<keyword evidence="6" id="KW-0812">Transmembrane</keyword>
<dbReference type="eggNOG" id="COG4585">
    <property type="taxonomic scope" value="Bacteria"/>
</dbReference>
<keyword evidence="4 7" id="KW-0418">Kinase</keyword>
<dbReference type="STRING" id="485913.Krac_7496"/>
<evidence type="ECO:0000313" key="7">
    <source>
        <dbReference type="EMBL" id="EFH86206.1"/>
    </source>
</evidence>
<reference evidence="7 8" key="1">
    <citation type="journal article" date="2011" name="Stand. Genomic Sci.">
        <title>Non-contiguous finished genome sequence and contextual data of the filamentous soil bacterium Ktedonobacter racemifer type strain (SOSP1-21).</title>
        <authorList>
            <person name="Chang Y.J."/>
            <person name="Land M."/>
            <person name="Hauser L."/>
            <person name="Chertkov O."/>
            <person name="Del Rio T.G."/>
            <person name="Nolan M."/>
            <person name="Copeland A."/>
            <person name="Tice H."/>
            <person name="Cheng J.F."/>
            <person name="Lucas S."/>
            <person name="Han C."/>
            <person name="Goodwin L."/>
            <person name="Pitluck S."/>
            <person name="Ivanova N."/>
            <person name="Ovchinikova G."/>
            <person name="Pati A."/>
            <person name="Chen A."/>
            <person name="Palaniappan K."/>
            <person name="Mavromatis K."/>
            <person name="Liolios K."/>
            <person name="Brettin T."/>
            <person name="Fiebig A."/>
            <person name="Rohde M."/>
            <person name="Abt B."/>
            <person name="Goker M."/>
            <person name="Detter J.C."/>
            <person name="Woyke T."/>
            <person name="Bristow J."/>
            <person name="Eisen J.A."/>
            <person name="Markowitz V."/>
            <person name="Hugenholtz P."/>
            <person name="Kyrpides N.C."/>
            <person name="Klenk H.P."/>
            <person name="Lapidus A."/>
        </authorList>
    </citation>
    <scope>NUCLEOTIDE SEQUENCE [LARGE SCALE GENOMIC DNA]</scope>
    <source>
        <strain evidence="8">DSM 44963</strain>
    </source>
</reference>
<dbReference type="InParanoid" id="D6TKA6"/>
<dbReference type="InterPro" id="IPR036890">
    <property type="entry name" value="HATPase_C_sf"/>
</dbReference>
<feature type="transmembrane region" description="Helical" evidence="6">
    <location>
        <begin position="354"/>
        <end position="374"/>
    </location>
</feature>
<gene>
    <name evidence="7" type="ORF">Krac_7496</name>
</gene>
<dbReference type="Proteomes" id="UP000004508">
    <property type="component" value="Unassembled WGS sequence"/>
</dbReference>
<keyword evidence="6" id="KW-1133">Transmembrane helix</keyword>